<organism evidence="2 3">
    <name type="scientific">Siminovitchia thermophila</name>
    <dbReference type="NCBI Taxonomy" id="1245522"/>
    <lineage>
        <taxon>Bacteria</taxon>
        <taxon>Bacillati</taxon>
        <taxon>Bacillota</taxon>
        <taxon>Bacilli</taxon>
        <taxon>Bacillales</taxon>
        <taxon>Bacillaceae</taxon>
        <taxon>Siminovitchia</taxon>
    </lineage>
</organism>
<proteinExistence type="predicted"/>
<dbReference type="EMBL" id="JAFBFH010000001">
    <property type="protein sequence ID" value="MBM7713151.1"/>
    <property type="molecule type" value="Genomic_DNA"/>
</dbReference>
<protein>
    <submittedName>
        <fullName evidence="2">Ribosomal protein S17E</fullName>
    </submittedName>
</protein>
<gene>
    <name evidence="2" type="ORF">JOC94_000117</name>
</gene>
<keyword evidence="1" id="KW-0175">Coiled coil</keyword>
<keyword evidence="2" id="KW-0689">Ribosomal protein</keyword>
<reference evidence="2 3" key="1">
    <citation type="submission" date="2021-01" db="EMBL/GenBank/DDBJ databases">
        <title>Genomic Encyclopedia of Type Strains, Phase IV (KMG-IV): sequencing the most valuable type-strain genomes for metagenomic binning, comparative biology and taxonomic classification.</title>
        <authorList>
            <person name="Goeker M."/>
        </authorList>
    </citation>
    <scope>NUCLEOTIDE SEQUENCE [LARGE SCALE GENOMIC DNA]</scope>
    <source>
        <strain evidence="2 3">DSM 105453</strain>
    </source>
</reference>
<evidence type="ECO:0000313" key="2">
    <source>
        <dbReference type="EMBL" id="MBM7713151.1"/>
    </source>
</evidence>
<evidence type="ECO:0000313" key="3">
    <source>
        <dbReference type="Proteomes" id="UP000823485"/>
    </source>
</evidence>
<sequence>MFDDEPFSKEAQKSFSKSMEYIVRTLKKLIRKYTPKNTERRIAMNEQLLKQILDELKGVKEEIAGIKTEVFEIKLEQQKTNERLTSIESKQQIIYEQTGKLTEYHSETMSHLEQLATKDDLDYFDKKISQHEREIFKIKNRA</sequence>
<keyword evidence="3" id="KW-1185">Reference proteome</keyword>
<dbReference type="GO" id="GO:0005840">
    <property type="term" value="C:ribosome"/>
    <property type="evidence" value="ECO:0007669"/>
    <property type="project" value="UniProtKB-KW"/>
</dbReference>
<dbReference type="Proteomes" id="UP000823485">
    <property type="component" value="Unassembled WGS sequence"/>
</dbReference>
<comment type="caution">
    <text evidence="2">The sequence shown here is derived from an EMBL/GenBank/DDBJ whole genome shotgun (WGS) entry which is preliminary data.</text>
</comment>
<dbReference type="RefSeq" id="WP_077109803.1">
    <property type="nucleotide sequence ID" value="NZ_JAFBFH010000001.1"/>
</dbReference>
<name>A0ABS2R0H8_9BACI</name>
<evidence type="ECO:0000256" key="1">
    <source>
        <dbReference type="SAM" id="Coils"/>
    </source>
</evidence>
<keyword evidence="2" id="KW-0687">Ribonucleoprotein</keyword>
<feature type="coiled-coil region" evidence="1">
    <location>
        <begin position="42"/>
        <end position="69"/>
    </location>
</feature>
<accession>A0ABS2R0H8</accession>